<dbReference type="Gene3D" id="1.25.40.10">
    <property type="entry name" value="Tetratricopeptide repeat domain"/>
    <property type="match status" value="2"/>
</dbReference>
<proteinExistence type="predicted"/>
<evidence type="ECO:0000313" key="2">
    <source>
        <dbReference type="EMBL" id="KGM08766.1"/>
    </source>
</evidence>
<accession>A0A0A0BLF3</accession>
<dbReference type="PANTHER" id="PTHR10098">
    <property type="entry name" value="RAPSYN-RELATED"/>
    <property type="match status" value="1"/>
</dbReference>
<dbReference type="AlphaFoldDB" id="A0A0A0BLF3"/>
<reference evidence="2 3" key="2">
    <citation type="journal article" date="2015" name="Stand. Genomic Sci.">
        <title>Draft genome sequence of Cellulomonas carbonis T26(T) and comparative analysis of six Cellulomonas genomes.</title>
        <authorList>
            <person name="Zhuang W."/>
            <person name="Zhang S."/>
            <person name="Xia X."/>
            <person name="Wang G."/>
        </authorList>
    </citation>
    <scope>NUCLEOTIDE SEQUENCE [LARGE SCALE GENOMIC DNA]</scope>
    <source>
        <strain evidence="2 3">T26</strain>
    </source>
</reference>
<gene>
    <name evidence="2" type="ORF">N868_17660</name>
</gene>
<name>A0A0A0BLF3_9CELL</name>
<dbReference type="InterPro" id="IPR011990">
    <property type="entry name" value="TPR-like_helical_dom_sf"/>
</dbReference>
<feature type="non-terminal residue" evidence="2">
    <location>
        <position position="384"/>
    </location>
</feature>
<dbReference type="OrthoDB" id="23692at2"/>
<keyword evidence="3" id="KW-1185">Reference proteome</keyword>
<feature type="compositionally biased region" description="Low complexity" evidence="1">
    <location>
        <begin position="32"/>
        <end position="43"/>
    </location>
</feature>
<evidence type="ECO:0000256" key="1">
    <source>
        <dbReference type="SAM" id="MobiDB-lite"/>
    </source>
</evidence>
<sequence length="384" mass="40707">MTPVRRPVSTDAAGDEARDVAPAVLPSPARPAPAEASVVAPGAPTEPRVVAPGAPTETPEDELARLVDLVERAADGRPGDVLPHAERALALAQRLGDRLAEVRITYFIGYAHRLLSRDVEALSAMERSLALAQEIGDRVWEASAICGLGTVHAGFGDFESAIELQERSLAIRQEIEDQFGVAVSLNNLGLSLLEVGLFPDRARELLDESRRVFASTGHRHCQADSLLHLATLDLAEADQVAPSDPELAHALAAAAVRSAEQAVDHARSGEPNPRLLAESLVRLAGALLACGRLDDADTHLREAAAVADGLEVPQVALHVVLTRGRLHRLRGELDLAVAELVAGLAAADTLVRGSERVRLLGELVVAHEMRGDLASALAAHRELL</sequence>
<dbReference type="RefSeq" id="WP_043610097.1">
    <property type="nucleotide sequence ID" value="NZ_AXCY01000160.1"/>
</dbReference>
<dbReference type="Proteomes" id="UP000029839">
    <property type="component" value="Unassembled WGS sequence"/>
</dbReference>
<dbReference type="Pfam" id="PF13424">
    <property type="entry name" value="TPR_12"/>
    <property type="match status" value="1"/>
</dbReference>
<organism evidence="2 3">
    <name type="scientific">Cellulomonas carbonis T26</name>
    <dbReference type="NCBI Taxonomy" id="947969"/>
    <lineage>
        <taxon>Bacteria</taxon>
        <taxon>Bacillati</taxon>
        <taxon>Actinomycetota</taxon>
        <taxon>Actinomycetes</taxon>
        <taxon>Micrococcales</taxon>
        <taxon>Cellulomonadaceae</taxon>
        <taxon>Cellulomonas</taxon>
    </lineage>
</organism>
<feature type="region of interest" description="Disordered" evidence="1">
    <location>
        <begin position="1"/>
        <end position="59"/>
    </location>
</feature>
<evidence type="ECO:0000313" key="3">
    <source>
        <dbReference type="Proteomes" id="UP000029839"/>
    </source>
</evidence>
<comment type="caution">
    <text evidence="2">The sequence shown here is derived from an EMBL/GenBank/DDBJ whole genome shotgun (WGS) entry which is preliminary data.</text>
</comment>
<dbReference type="EMBL" id="AXCY01000160">
    <property type="protein sequence ID" value="KGM08766.1"/>
    <property type="molecule type" value="Genomic_DNA"/>
</dbReference>
<protein>
    <submittedName>
        <fullName evidence="2">Uncharacterized protein</fullName>
    </submittedName>
</protein>
<reference evidence="2 3" key="1">
    <citation type="submission" date="2013-08" db="EMBL/GenBank/DDBJ databases">
        <title>Genome sequencing of Cellulomonas carbonis T26.</title>
        <authorList>
            <person name="Chen F."/>
            <person name="Li Y."/>
            <person name="Wang G."/>
        </authorList>
    </citation>
    <scope>NUCLEOTIDE SEQUENCE [LARGE SCALE GENOMIC DNA]</scope>
    <source>
        <strain evidence="2 3">T26</strain>
    </source>
</reference>
<dbReference type="SUPFAM" id="SSF48452">
    <property type="entry name" value="TPR-like"/>
    <property type="match status" value="2"/>
</dbReference>